<protein>
    <submittedName>
        <fullName evidence="2">Uncharacterized protein</fullName>
    </submittedName>
</protein>
<organism evidence="2 3">
    <name type="scientific">Streptomyces cinereoruber</name>
    <dbReference type="NCBI Taxonomy" id="67260"/>
    <lineage>
        <taxon>Bacteria</taxon>
        <taxon>Bacillati</taxon>
        <taxon>Actinomycetota</taxon>
        <taxon>Actinomycetes</taxon>
        <taxon>Kitasatosporales</taxon>
        <taxon>Streptomycetaceae</taxon>
        <taxon>Streptomyces</taxon>
    </lineage>
</organism>
<proteinExistence type="predicted"/>
<dbReference type="AlphaFoldDB" id="A0AAV4KKN0"/>
<feature type="region of interest" description="Disordered" evidence="1">
    <location>
        <begin position="91"/>
        <end position="146"/>
    </location>
</feature>
<gene>
    <name evidence="2" type="ORF">GCM10010497_37510</name>
</gene>
<reference evidence="2 3" key="1">
    <citation type="journal article" date="2014" name="Int. J. Syst. Evol. Microbiol.">
        <title>Complete genome sequence of Corynebacterium casei LMG S-19264T (=DSM 44701T), isolated from a smear-ripened cheese.</title>
        <authorList>
            <consortium name="US DOE Joint Genome Institute (JGI-PGF)"/>
            <person name="Walter F."/>
            <person name="Albersmeier A."/>
            <person name="Kalinowski J."/>
            <person name="Ruckert C."/>
        </authorList>
    </citation>
    <scope>NUCLEOTIDE SEQUENCE [LARGE SCALE GENOMIC DNA]</scope>
    <source>
        <strain evidence="2 3">JCM 4205</strain>
    </source>
</reference>
<sequence length="146" mass="14615">MEPAAQPRLGLFRKLGGQFGRTGGGTGALGGTVVTWSGGGTGRPVPHGRRCGRATAGFGAIWGHRLLRSRTGPSGIAGDHVHIVGARPEEIPEPHPAALRLTSSGPAGGSPPSKRVGPTGRVGADAWEPPGGNPFAGNHSSGRGAQ</sequence>
<name>A0AAV4KKN0_9ACTN</name>
<dbReference type="Proteomes" id="UP000642014">
    <property type="component" value="Unassembled WGS sequence"/>
</dbReference>
<comment type="caution">
    <text evidence="2">The sequence shown here is derived from an EMBL/GenBank/DDBJ whole genome shotgun (WGS) entry which is preliminary data.</text>
</comment>
<evidence type="ECO:0000313" key="2">
    <source>
        <dbReference type="EMBL" id="GGR31680.1"/>
    </source>
</evidence>
<accession>A0AAV4KKN0</accession>
<evidence type="ECO:0000313" key="3">
    <source>
        <dbReference type="Proteomes" id="UP000642014"/>
    </source>
</evidence>
<evidence type="ECO:0000256" key="1">
    <source>
        <dbReference type="SAM" id="MobiDB-lite"/>
    </source>
</evidence>
<dbReference type="EMBL" id="BMSJ01000007">
    <property type="protein sequence ID" value="GGR31680.1"/>
    <property type="molecule type" value="Genomic_DNA"/>
</dbReference>